<comment type="similarity">
    <text evidence="2">Belongs to the Ca(2+):cation antiporter (CaCA) (TC 2.A.19) family.</text>
</comment>
<feature type="transmembrane region" description="Helical" evidence="9">
    <location>
        <begin position="709"/>
        <end position="731"/>
    </location>
</feature>
<feature type="transmembrane region" description="Helical" evidence="9">
    <location>
        <begin position="208"/>
        <end position="229"/>
    </location>
</feature>
<feature type="transmembrane region" description="Helical" evidence="9">
    <location>
        <begin position="130"/>
        <end position="155"/>
    </location>
</feature>
<dbReference type="FunFam" id="1.20.1420.30:FF:000011">
    <property type="entry name" value="Vacuolar calcium ion transporter"/>
    <property type="match status" value="1"/>
</dbReference>
<feature type="transmembrane region" description="Helical" evidence="9">
    <location>
        <begin position="249"/>
        <end position="267"/>
    </location>
</feature>
<evidence type="ECO:0000256" key="8">
    <source>
        <dbReference type="SAM" id="MobiDB-lite"/>
    </source>
</evidence>
<name>A0A0B1NZN0_UNCNE</name>
<proteinExistence type="inferred from homology"/>
<feature type="transmembrane region" description="Helical" evidence="9">
    <location>
        <begin position="737"/>
        <end position="757"/>
    </location>
</feature>
<dbReference type="Pfam" id="PF01699">
    <property type="entry name" value="Na_Ca_ex"/>
    <property type="match status" value="2"/>
</dbReference>
<feature type="transmembrane region" description="Helical" evidence="9">
    <location>
        <begin position="680"/>
        <end position="702"/>
    </location>
</feature>
<dbReference type="PANTHER" id="PTHR31503">
    <property type="entry name" value="VACUOLAR CALCIUM ION TRANSPORTER"/>
    <property type="match status" value="1"/>
</dbReference>
<evidence type="ECO:0000256" key="7">
    <source>
        <dbReference type="ARBA" id="ARBA00023136"/>
    </source>
</evidence>
<dbReference type="EMBL" id="JNVN01004121">
    <property type="protein sequence ID" value="KHJ30500.1"/>
    <property type="molecule type" value="Genomic_DNA"/>
</dbReference>
<evidence type="ECO:0000256" key="2">
    <source>
        <dbReference type="ARBA" id="ARBA00008170"/>
    </source>
</evidence>
<dbReference type="InterPro" id="IPR004837">
    <property type="entry name" value="NaCa_Exmemb"/>
</dbReference>
<sequence>MKDRVRSWARAKAYGPSHYFSRKTKSNSGSPDIITPQATFIRSDEKDAPACEKPVEQRKFYSRILHSCKSIVLASYLNIFLVLVPVGIAAKFGNLSPGIVFGVNAAAIIPLAGLLSHATESVAQRMGDTVGALMNVTFGNAVELIILFVKIILVKLHMISLDFYPDLATRISFLALFLYQSSFKKIYLLKKFNYSIALQKDEIRIVQASLLGSILANLLLILGMCFLIGGLRYLEQLYNSKVTKLSACLLSLSVMSLLLPTAFHASFKDSQEIKTTNAVLKVSRGTSVVLLMVYSMYLLFQLKSHAYMYISTPQHIIDEEAVPGPVAAWIEQNSVLPSLSESDSDVSHISHFTITTRRVKKAMRRRSSRRHSSIGSNTLFDNSLSPIQKKPSSSTVAVSPHHRGSCPNICVADFQTNKEDGREPPSPTNRRVSIINPEESRRQSLVHTNRKGSRRKSVYTKSKNVDSVVDDSKQISVRDTIQEKKSLSNPHVSPSPKTNGTLDAKIPTQGNQASPRPFNLRIITFPSIPKSLSQNVFTQPLNETNELNTEVPNICYGVRRTNSLPNNINVPQPVNTNNLAPVNQKPTNFKADGTVILRDLEEHENISRTTSVFLLIISTCLVAVCAEFMVDSIRDVVKDDAGLSEAFIGIIILPIVGNAAEHVTAVTVAAKNKMDLAIGVAIGSSIQIALFVTPLVVLLGWCMNKELSLLFTLFETVSLFVSAFIVNFLVLDGRSNYLEGALLCAAYVMIAVAAFFYPSVQESSSLGGSELSSEISKRAGVLIASYF</sequence>
<reference evidence="11 12" key="1">
    <citation type="journal article" date="2014" name="BMC Genomics">
        <title>Adaptive genomic structural variation in the grape powdery mildew pathogen, Erysiphe necator.</title>
        <authorList>
            <person name="Jones L."/>
            <person name="Riaz S."/>
            <person name="Morales-Cruz A."/>
            <person name="Amrine K.C."/>
            <person name="McGuire B."/>
            <person name="Gubler W.D."/>
            <person name="Walker M.A."/>
            <person name="Cantu D."/>
        </authorList>
    </citation>
    <scope>NUCLEOTIDE SEQUENCE [LARGE SCALE GENOMIC DNA]</scope>
    <source>
        <strain evidence="12">c</strain>
    </source>
</reference>
<keyword evidence="5 9" id="KW-1133">Transmembrane helix</keyword>
<feature type="transmembrane region" description="Helical" evidence="9">
    <location>
        <begin position="642"/>
        <end position="660"/>
    </location>
</feature>
<keyword evidence="4 9" id="KW-0812">Transmembrane</keyword>
<comment type="subcellular location">
    <subcellularLocation>
        <location evidence="1">Endomembrane system</location>
        <topology evidence="1">Multi-pass membrane protein</topology>
    </subcellularLocation>
</comment>
<evidence type="ECO:0000256" key="1">
    <source>
        <dbReference type="ARBA" id="ARBA00004127"/>
    </source>
</evidence>
<evidence type="ECO:0000256" key="9">
    <source>
        <dbReference type="SAM" id="Phobius"/>
    </source>
</evidence>
<evidence type="ECO:0000313" key="11">
    <source>
        <dbReference type="EMBL" id="KHJ30500.1"/>
    </source>
</evidence>
<feature type="compositionally biased region" description="Basic residues" evidence="8">
    <location>
        <begin position="448"/>
        <end position="458"/>
    </location>
</feature>
<accession>A0A0B1NZN0</accession>
<evidence type="ECO:0000256" key="6">
    <source>
        <dbReference type="ARBA" id="ARBA00023065"/>
    </source>
</evidence>
<dbReference type="InterPro" id="IPR044880">
    <property type="entry name" value="NCX_ion-bd_dom_sf"/>
</dbReference>
<feature type="transmembrane region" description="Helical" evidence="9">
    <location>
        <begin position="98"/>
        <end position="118"/>
    </location>
</feature>
<dbReference type="GO" id="GO:0012505">
    <property type="term" value="C:endomembrane system"/>
    <property type="evidence" value="ECO:0007669"/>
    <property type="project" value="UniProtKB-SubCell"/>
</dbReference>
<protein>
    <submittedName>
        <fullName evidence="11">Putative vacuolar calcium ion transporter protein</fullName>
    </submittedName>
</protein>
<dbReference type="STRING" id="52586.A0A0B1NZN0"/>
<feature type="region of interest" description="Disordered" evidence="8">
    <location>
        <begin position="416"/>
        <end position="502"/>
    </location>
</feature>
<keyword evidence="12" id="KW-1185">Reference proteome</keyword>
<dbReference type="AlphaFoldDB" id="A0A0B1NZN0"/>
<evidence type="ECO:0000256" key="4">
    <source>
        <dbReference type="ARBA" id="ARBA00022692"/>
    </source>
</evidence>
<dbReference type="PANTHER" id="PTHR31503:SF18">
    <property type="entry name" value="CA(2+)_H(+) EXCHANGER, PUTATIVE (EUROFUNG)-RELATED"/>
    <property type="match status" value="1"/>
</dbReference>
<feature type="compositionally biased region" description="Polar residues" evidence="8">
    <location>
        <begin position="377"/>
        <end position="397"/>
    </location>
</feature>
<evidence type="ECO:0000259" key="10">
    <source>
        <dbReference type="Pfam" id="PF01699"/>
    </source>
</evidence>
<feature type="transmembrane region" description="Helical" evidence="9">
    <location>
        <begin position="612"/>
        <end position="630"/>
    </location>
</feature>
<feature type="domain" description="Sodium/calcium exchanger membrane region" evidence="10">
    <location>
        <begin position="196"/>
        <end position="302"/>
    </location>
</feature>
<dbReference type="OMA" id="TQTMACL"/>
<dbReference type="InterPro" id="IPR004713">
    <property type="entry name" value="CaH_exchang"/>
</dbReference>
<feature type="region of interest" description="Disordered" evidence="8">
    <location>
        <begin position="357"/>
        <end position="402"/>
    </location>
</feature>
<gene>
    <name evidence="11" type="ORF">EV44_g5403</name>
</gene>
<keyword evidence="6" id="KW-0406">Ion transport</keyword>
<feature type="transmembrane region" description="Helical" evidence="9">
    <location>
        <begin position="71"/>
        <end position="92"/>
    </location>
</feature>
<keyword evidence="7 9" id="KW-0472">Membrane</keyword>
<feature type="compositionally biased region" description="Basic residues" evidence="8">
    <location>
        <begin position="357"/>
        <end position="372"/>
    </location>
</feature>
<feature type="domain" description="Sodium/calcium exchanger membrane region" evidence="10">
    <location>
        <begin position="611"/>
        <end position="755"/>
    </location>
</feature>
<dbReference type="GO" id="GO:0006874">
    <property type="term" value="P:intracellular calcium ion homeostasis"/>
    <property type="evidence" value="ECO:0007669"/>
    <property type="project" value="TreeGrafter"/>
</dbReference>
<evidence type="ECO:0000256" key="5">
    <source>
        <dbReference type="ARBA" id="ARBA00022989"/>
    </source>
</evidence>
<evidence type="ECO:0000313" key="12">
    <source>
        <dbReference type="Proteomes" id="UP000030854"/>
    </source>
</evidence>
<evidence type="ECO:0000256" key="3">
    <source>
        <dbReference type="ARBA" id="ARBA00022448"/>
    </source>
</evidence>
<comment type="caution">
    <text evidence="11">The sequence shown here is derived from an EMBL/GenBank/DDBJ whole genome shotgun (WGS) entry which is preliminary data.</text>
</comment>
<dbReference type="GO" id="GO:0015369">
    <property type="term" value="F:calcium:proton antiporter activity"/>
    <property type="evidence" value="ECO:0007669"/>
    <property type="project" value="TreeGrafter"/>
</dbReference>
<dbReference type="HOGENOM" id="CLU_008721_3_1_1"/>
<feature type="compositionally biased region" description="Polar residues" evidence="8">
    <location>
        <begin position="487"/>
        <end position="501"/>
    </location>
</feature>
<keyword evidence="3" id="KW-0813">Transport</keyword>
<dbReference type="Proteomes" id="UP000030854">
    <property type="component" value="Unassembled WGS sequence"/>
</dbReference>
<feature type="transmembrane region" description="Helical" evidence="9">
    <location>
        <begin position="167"/>
        <end position="187"/>
    </location>
</feature>
<organism evidence="11 12">
    <name type="scientific">Uncinula necator</name>
    <name type="common">Grape powdery mildew</name>
    <dbReference type="NCBI Taxonomy" id="52586"/>
    <lineage>
        <taxon>Eukaryota</taxon>
        <taxon>Fungi</taxon>
        <taxon>Dikarya</taxon>
        <taxon>Ascomycota</taxon>
        <taxon>Pezizomycotina</taxon>
        <taxon>Leotiomycetes</taxon>
        <taxon>Erysiphales</taxon>
        <taxon>Erysiphaceae</taxon>
        <taxon>Erysiphe</taxon>
    </lineage>
</organism>
<dbReference type="Gene3D" id="1.20.1420.30">
    <property type="entry name" value="NCX, central ion-binding region"/>
    <property type="match status" value="2"/>
</dbReference>
<dbReference type="GO" id="GO:0000329">
    <property type="term" value="C:fungal-type vacuole membrane"/>
    <property type="evidence" value="ECO:0007669"/>
    <property type="project" value="TreeGrafter"/>
</dbReference>